<dbReference type="AlphaFoldDB" id="A0A2A9F6L1"/>
<dbReference type="Proteomes" id="UP000243542">
    <property type="component" value="Unassembled WGS sequence"/>
</dbReference>
<proteinExistence type="predicted"/>
<comment type="caution">
    <text evidence="1">The sequence shown here is derived from an EMBL/GenBank/DDBJ whole genome shotgun (WGS) entry which is preliminary data.</text>
</comment>
<gene>
    <name evidence="1" type="ORF">ATK36_1992</name>
</gene>
<evidence type="ECO:0000313" key="1">
    <source>
        <dbReference type="EMBL" id="PFG46984.1"/>
    </source>
</evidence>
<keyword evidence="2" id="KW-1185">Reference proteome</keyword>
<evidence type="ECO:0000313" key="2">
    <source>
        <dbReference type="Proteomes" id="UP000243542"/>
    </source>
</evidence>
<dbReference type="RefSeq" id="WP_170069676.1">
    <property type="nucleotide sequence ID" value="NZ_JBIAKZ010000022.1"/>
</dbReference>
<reference evidence="1 2" key="1">
    <citation type="submission" date="2017-10" db="EMBL/GenBank/DDBJ databases">
        <title>Sequencing the genomes of 1000 actinobacteria strains.</title>
        <authorList>
            <person name="Klenk H.-P."/>
        </authorList>
    </citation>
    <scope>NUCLEOTIDE SEQUENCE [LARGE SCALE GENOMIC DNA]</scope>
    <source>
        <strain evidence="1 2">DSM 46092</strain>
    </source>
</reference>
<sequence length="46" mass="5048">MRGMLGAERSLVATATAAAPRQGHGLGLHRRLQILRPVVDYLLKPR</sequence>
<name>A0A2A9F6L1_9PSEU</name>
<organism evidence="1 2">
    <name type="scientific">Amycolatopsis sulphurea</name>
    <dbReference type="NCBI Taxonomy" id="76022"/>
    <lineage>
        <taxon>Bacteria</taxon>
        <taxon>Bacillati</taxon>
        <taxon>Actinomycetota</taxon>
        <taxon>Actinomycetes</taxon>
        <taxon>Pseudonocardiales</taxon>
        <taxon>Pseudonocardiaceae</taxon>
        <taxon>Amycolatopsis</taxon>
    </lineage>
</organism>
<dbReference type="EMBL" id="PDJK01000002">
    <property type="protein sequence ID" value="PFG46984.1"/>
    <property type="molecule type" value="Genomic_DNA"/>
</dbReference>
<accession>A0A2A9F6L1</accession>
<protein>
    <submittedName>
        <fullName evidence="1">Uncharacterized protein</fullName>
    </submittedName>
</protein>